<dbReference type="PANTHER" id="PTHR28080">
    <property type="entry name" value="PEROXISOMAL BIOGENESIS FACTOR 3"/>
    <property type="match status" value="1"/>
</dbReference>
<dbReference type="GO" id="GO:0030674">
    <property type="term" value="F:protein-macromolecule adaptor activity"/>
    <property type="evidence" value="ECO:0007669"/>
    <property type="project" value="TreeGrafter"/>
</dbReference>
<evidence type="ECO:0000313" key="4">
    <source>
        <dbReference type="Proteomes" id="UP000789739"/>
    </source>
</evidence>
<protein>
    <submittedName>
        <fullName evidence="3">6155_t:CDS:1</fullName>
    </submittedName>
</protein>
<dbReference type="Pfam" id="PF04882">
    <property type="entry name" value="Peroxin-3"/>
    <property type="match status" value="1"/>
</dbReference>
<keyword evidence="2" id="KW-0472">Membrane</keyword>
<dbReference type="AlphaFoldDB" id="A0A9N9D1B5"/>
<dbReference type="OrthoDB" id="45930at2759"/>
<feature type="compositionally biased region" description="Basic and acidic residues" evidence="1">
    <location>
        <begin position="134"/>
        <end position="151"/>
    </location>
</feature>
<dbReference type="Proteomes" id="UP000789739">
    <property type="component" value="Unassembled WGS sequence"/>
</dbReference>
<dbReference type="InterPro" id="IPR006966">
    <property type="entry name" value="Peroxin-3"/>
</dbReference>
<evidence type="ECO:0000256" key="1">
    <source>
        <dbReference type="SAM" id="MobiDB-lite"/>
    </source>
</evidence>
<keyword evidence="2" id="KW-1133">Transmembrane helix</keyword>
<feature type="region of interest" description="Disordered" evidence="1">
    <location>
        <begin position="118"/>
        <end position="175"/>
    </location>
</feature>
<feature type="transmembrane region" description="Helical" evidence="2">
    <location>
        <begin position="199"/>
        <end position="218"/>
    </location>
</feature>
<evidence type="ECO:0000256" key="2">
    <source>
        <dbReference type="SAM" id="Phobius"/>
    </source>
</evidence>
<proteinExistence type="predicted"/>
<dbReference type="PANTHER" id="PTHR28080:SF1">
    <property type="entry name" value="PEROXISOMAL BIOGENESIS FACTOR 3"/>
    <property type="match status" value="1"/>
</dbReference>
<dbReference type="GO" id="GO:0005778">
    <property type="term" value="C:peroxisomal membrane"/>
    <property type="evidence" value="ECO:0007669"/>
    <property type="project" value="InterPro"/>
</dbReference>
<name>A0A9N9D1B5_9GLOM</name>
<dbReference type="EMBL" id="CAJVPI010001642">
    <property type="protein sequence ID" value="CAG8621620.1"/>
    <property type="molecule type" value="Genomic_DNA"/>
</dbReference>
<evidence type="ECO:0000313" key="3">
    <source>
        <dbReference type="EMBL" id="CAG8621620.1"/>
    </source>
</evidence>
<gene>
    <name evidence="3" type="ORF">PBRASI_LOCUS8743</name>
</gene>
<accession>A0A9N9D1B5</accession>
<feature type="transmembrane region" description="Helical" evidence="2">
    <location>
        <begin position="15"/>
        <end position="33"/>
    </location>
</feature>
<dbReference type="GO" id="GO:0045046">
    <property type="term" value="P:protein import into peroxisome membrane"/>
    <property type="evidence" value="ECO:0007669"/>
    <property type="project" value="TreeGrafter"/>
</dbReference>
<organism evidence="3 4">
    <name type="scientific">Paraglomus brasilianum</name>
    <dbReference type="NCBI Taxonomy" id="144538"/>
    <lineage>
        <taxon>Eukaryota</taxon>
        <taxon>Fungi</taxon>
        <taxon>Fungi incertae sedis</taxon>
        <taxon>Mucoromycota</taxon>
        <taxon>Glomeromycotina</taxon>
        <taxon>Glomeromycetes</taxon>
        <taxon>Paraglomerales</taxon>
        <taxon>Paraglomeraceae</taxon>
        <taxon>Paraglomus</taxon>
    </lineage>
</organism>
<keyword evidence="2" id="KW-0812">Transmembrane</keyword>
<sequence length="452" mass="51773">MWTSLKNYFKKHRRSLTITAFAVSGTYLLGIWAKWKFLEWQERSGAERTARENMKRRFQKRQSDCAYTITSCLHIVADNILNEIDVDAIINELQKARNRKQSPKIFSPTSSVVMVDRATNPADDDPAENASKVGSEDEKNNTESSAEKDESTPESSSNDSTPESPTNGSGESEVIMDKKTKRELWEEVKIKSFMRTISAVYIFAFLSLLTHLQLNLLGRFNYLYSVISLTERDREQTIQIQHPTGSTINALTEAKYLTFSWWLLNISWRPLVESVNFAVQSVLAEVPVNRKVKYEDIVWMISQVRSQVEGPPELRKTFRGIMLPDKLSDELEVLRKGSNGTIEPVIDKELRDLLNETKDVIDSNDFWMVQSAVLNKLFEVMQSDIHKVFYPPDADNNDLEEKEMLLAKLLPSITRETHQVVNGVPNRFLEAISEITELEALSAIIYTSFEDE</sequence>
<reference evidence="3" key="1">
    <citation type="submission" date="2021-06" db="EMBL/GenBank/DDBJ databases">
        <authorList>
            <person name="Kallberg Y."/>
            <person name="Tangrot J."/>
            <person name="Rosling A."/>
        </authorList>
    </citation>
    <scope>NUCLEOTIDE SEQUENCE</scope>
    <source>
        <strain evidence="3">BR232B</strain>
    </source>
</reference>
<comment type="caution">
    <text evidence="3">The sequence shown here is derived from an EMBL/GenBank/DDBJ whole genome shotgun (WGS) entry which is preliminary data.</text>
</comment>
<keyword evidence="4" id="KW-1185">Reference proteome</keyword>
<feature type="compositionally biased region" description="Polar residues" evidence="1">
    <location>
        <begin position="153"/>
        <end position="170"/>
    </location>
</feature>